<comment type="similarity">
    <text evidence="1">Belongs to the ABC transporter superfamily.</text>
</comment>
<evidence type="ECO:0000313" key="6">
    <source>
        <dbReference type="EMBL" id="SFF16977.1"/>
    </source>
</evidence>
<dbReference type="STRING" id="1003.SAMN04488541_101888"/>
<organism evidence="6 7">
    <name type="scientific">Thermoflexibacter ruber</name>
    <dbReference type="NCBI Taxonomy" id="1003"/>
    <lineage>
        <taxon>Bacteria</taxon>
        <taxon>Pseudomonadati</taxon>
        <taxon>Bacteroidota</taxon>
        <taxon>Cytophagia</taxon>
        <taxon>Cytophagales</taxon>
        <taxon>Thermoflexibacteraceae</taxon>
        <taxon>Thermoflexibacter</taxon>
    </lineage>
</organism>
<dbReference type="AlphaFoldDB" id="A0A1I2GJF6"/>
<dbReference type="EMBL" id="FONY01000018">
    <property type="protein sequence ID" value="SFF16977.1"/>
    <property type="molecule type" value="Genomic_DNA"/>
</dbReference>
<dbReference type="GO" id="GO:0055085">
    <property type="term" value="P:transmembrane transport"/>
    <property type="evidence" value="ECO:0007669"/>
    <property type="project" value="UniProtKB-ARBA"/>
</dbReference>
<dbReference type="InterPro" id="IPR027417">
    <property type="entry name" value="P-loop_NTPase"/>
</dbReference>
<dbReference type="Proteomes" id="UP000199513">
    <property type="component" value="Unassembled WGS sequence"/>
</dbReference>
<sequence length="611" mass="68687">MISENEGEILLEVNNLTVKFTTERGEHTATDGVSFKIKKGETIGIVGESGSGKSVTALSLMRLIPSPPGKIVDAEVLFQSPSMGKVNIMQLNSEEMRSLRGGEIAMIFQEPMTSLNPVFTCGEQITEAIVLHNEGASYKQAKERTLAIFERVRLPESAFYAYPHELSGGQKQRVMIAMALSCQPSLLIADEPTTALDVTVQREILQILQELRESQEMSILFITHDLGVIAEMADSVMVMYNGKIVEKGSVFEIFSNPKHPYTKGLLACRPRLDIKLKVLPVVKDFMETDSEGNIIEMSDTKFKSVGEAIMSNFQSMQEIKMRQARLVEQKPLLQIKDLKVHFVEEKTWFGKISKVKKAVDGVTFDVYQGETLGLVGESGCGKTTLGRSILHLIEPTAGEVYFQDQDISKIASKDIKKLRKDIQIIFQDPYSSLNPRQTIGEAIMEPMRLHEIYANDKERKDRVNHLLETVNLSATYFNRYPHEFSGGQRQRICIARTLAIQPKFVICDESVSALDVSVQAQVLNLLNKLKEEYNLTYIFISHDLSVIKFISDRILVMQDGVIVESGFAEDIYAHPKSEYTKKLLNAIPKGTPEDIRKAMLKRKKQMQKPIA</sequence>
<dbReference type="RefSeq" id="WP_091545270.1">
    <property type="nucleotide sequence ID" value="NZ_FONY01000018.1"/>
</dbReference>
<dbReference type="NCBIfam" id="NF008453">
    <property type="entry name" value="PRK11308.1"/>
    <property type="match status" value="2"/>
</dbReference>
<evidence type="ECO:0000256" key="3">
    <source>
        <dbReference type="ARBA" id="ARBA00022741"/>
    </source>
</evidence>
<dbReference type="SMART" id="SM00382">
    <property type="entry name" value="AAA"/>
    <property type="match status" value="2"/>
</dbReference>
<accession>A0A1I2GJF6</accession>
<dbReference type="InterPro" id="IPR050319">
    <property type="entry name" value="ABC_transp_ATP-bind"/>
</dbReference>
<dbReference type="PANTHER" id="PTHR43776:SF7">
    <property type="entry name" value="D,D-DIPEPTIDE TRANSPORT ATP-BINDING PROTEIN DDPF-RELATED"/>
    <property type="match status" value="1"/>
</dbReference>
<dbReference type="CDD" id="cd03257">
    <property type="entry name" value="ABC_NikE_OppD_transporters"/>
    <property type="match status" value="2"/>
</dbReference>
<feature type="domain" description="ABC transporter" evidence="5">
    <location>
        <begin position="333"/>
        <end position="584"/>
    </location>
</feature>
<evidence type="ECO:0000256" key="4">
    <source>
        <dbReference type="ARBA" id="ARBA00022840"/>
    </source>
</evidence>
<dbReference type="InterPro" id="IPR017871">
    <property type="entry name" value="ABC_transporter-like_CS"/>
</dbReference>
<evidence type="ECO:0000259" key="5">
    <source>
        <dbReference type="PROSITE" id="PS50893"/>
    </source>
</evidence>
<dbReference type="Pfam" id="PF00005">
    <property type="entry name" value="ABC_tran"/>
    <property type="match status" value="2"/>
</dbReference>
<dbReference type="FunFam" id="3.40.50.300:FF:000016">
    <property type="entry name" value="Oligopeptide ABC transporter ATP-binding component"/>
    <property type="match status" value="2"/>
</dbReference>
<dbReference type="PANTHER" id="PTHR43776">
    <property type="entry name" value="TRANSPORT ATP-BINDING PROTEIN"/>
    <property type="match status" value="1"/>
</dbReference>
<reference evidence="6 7" key="1">
    <citation type="submission" date="2016-10" db="EMBL/GenBank/DDBJ databases">
        <authorList>
            <person name="de Groot N.N."/>
        </authorList>
    </citation>
    <scope>NUCLEOTIDE SEQUENCE [LARGE SCALE GENOMIC DNA]</scope>
    <source>
        <strain>GEY</strain>
        <strain evidence="7">DSM 9560</strain>
    </source>
</reference>
<evidence type="ECO:0000256" key="2">
    <source>
        <dbReference type="ARBA" id="ARBA00022448"/>
    </source>
</evidence>
<dbReference type="NCBIfam" id="NF010167">
    <property type="entry name" value="PRK13648.1"/>
    <property type="match status" value="2"/>
</dbReference>
<gene>
    <name evidence="6" type="ORF">SAMN04488541_101888</name>
</gene>
<keyword evidence="3" id="KW-0547">Nucleotide-binding</keyword>
<dbReference type="Gene3D" id="3.40.50.300">
    <property type="entry name" value="P-loop containing nucleotide triphosphate hydrolases"/>
    <property type="match status" value="2"/>
</dbReference>
<dbReference type="GO" id="GO:0015833">
    <property type="term" value="P:peptide transport"/>
    <property type="evidence" value="ECO:0007669"/>
    <property type="project" value="InterPro"/>
</dbReference>
<dbReference type="NCBIfam" id="NF007739">
    <property type="entry name" value="PRK10419.1"/>
    <property type="match status" value="2"/>
</dbReference>
<feature type="domain" description="ABC transporter" evidence="5">
    <location>
        <begin position="11"/>
        <end position="266"/>
    </location>
</feature>
<proteinExistence type="inferred from homology"/>
<name>A0A1I2GJF6_9BACT</name>
<keyword evidence="2" id="KW-0813">Transport</keyword>
<dbReference type="InterPro" id="IPR003593">
    <property type="entry name" value="AAA+_ATPase"/>
</dbReference>
<dbReference type="InterPro" id="IPR013563">
    <property type="entry name" value="Oligopep_ABC_C"/>
</dbReference>
<dbReference type="PROSITE" id="PS00211">
    <property type="entry name" value="ABC_TRANSPORTER_1"/>
    <property type="match status" value="2"/>
</dbReference>
<keyword evidence="7" id="KW-1185">Reference proteome</keyword>
<keyword evidence="4 6" id="KW-0067">ATP-binding</keyword>
<dbReference type="PROSITE" id="PS50893">
    <property type="entry name" value="ABC_TRANSPORTER_2"/>
    <property type="match status" value="2"/>
</dbReference>
<evidence type="ECO:0000313" key="7">
    <source>
        <dbReference type="Proteomes" id="UP000199513"/>
    </source>
</evidence>
<dbReference type="GO" id="GO:0016887">
    <property type="term" value="F:ATP hydrolysis activity"/>
    <property type="evidence" value="ECO:0007669"/>
    <property type="project" value="InterPro"/>
</dbReference>
<dbReference type="SUPFAM" id="SSF52540">
    <property type="entry name" value="P-loop containing nucleoside triphosphate hydrolases"/>
    <property type="match status" value="2"/>
</dbReference>
<dbReference type="InterPro" id="IPR003439">
    <property type="entry name" value="ABC_transporter-like_ATP-bd"/>
</dbReference>
<evidence type="ECO:0000256" key="1">
    <source>
        <dbReference type="ARBA" id="ARBA00005417"/>
    </source>
</evidence>
<dbReference type="OrthoDB" id="1115710at2"/>
<protein>
    <submittedName>
        <fullName evidence="6">Peptide/nickel transport system ATP-binding protein</fullName>
    </submittedName>
</protein>
<dbReference type="GO" id="GO:0005524">
    <property type="term" value="F:ATP binding"/>
    <property type="evidence" value="ECO:0007669"/>
    <property type="project" value="UniProtKB-KW"/>
</dbReference>
<dbReference type="Pfam" id="PF08352">
    <property type="entry name" value="oligo_HPY"/>
    <property type="match status" value="2"/>
</dbReference>